<gene>
    <name evidence="1" type="ORF">BACCOPRO_00750</name>
</gene>
<reference evidence="1 2" key="1">
    <citation type="submission" date="2008-12" db="EMBL/GenBank/DDBJ databases">
        <authorList>
            <person name="Fulton L."/>
            <person name="Clifton S."/>
            <person name="Fulton B."/>
            <person name="Xu J."/>
            <person name="Minx P."/>
            <person name="Pepin K.H."/>
            <person name="Johnson M."/>
            <person name="Bhonagiri V."/>
            <person name="Nash W.E."/>
            <person name="Mardis E.R."/>
            <person name="Wilson R.K."/>
        </authorList>
    </citation>
    <scope>NUCLEOTIDE SEQUENCE [LARGE SCALE GENOMIC DNA]</scope>
    <source>
        <strain evidence="1 2">DSM 18228</strain>
    </source>
</reference>
<dbReference type="STRING" id="547042.BACCOPRO_00750"/>
<name>S0F6K5_9BACT</name>
<keyword evidence="2" id="KW-1185">Reference proteome</keyword>
<protein>
    <submittedName>
        <fullName evidence="1">Uncharacterized protein</fullName>
    </submittedName>
</protein>
<proteinExistence type="predicted"/>
<comment type="caution">
    <text evidence="1">The sequence shown here is derived from an EMBL/GenBank/DDBJ whole genome shotgun (WGS) entry which is preliminary data.</text>
</comment>
<dbReference type="HOGENOM" id="CLU_3040317_0_0_10"/>
<evidence type="ECO:0000313" key="1">
    <source>
        <dbReference type="EMBL" id="EEF75267.1"/>
    </source>
</evidence>
<evidence type="ECO:0000313" key="2">
    <source>
        <dbReference type="Proteomes" id="UP000014073"/>
    </source>
</evidence>
<dbReference type="AlphaFoldDB" id="S0F6K5"/>
<accession>S0F6K5</accession>
<organism evidence="1 2">
    <name type="scientific">Phocaeicola coprophilus DSM 18228 = JCM 13818</name>
    <dbReference type="NCBI Taxonomy" id="547042"/>
    <lineage>
        <taxon>Bacteria</taxon>
        <taxon>Pseudomonadati</taxon>
        <taxon>Bacteroidota</taxon>
        <taxon>Bacteroidia</taxon>
        <taxon>Bacteroidales</taxon>
        <taxon>Bacteroidaceae</taxon>
        <taxon>Phocaeicola</taxon>
    </lineage>
</organism>
<sequence>MQNYSFPVNKSIPADILILFSLSPGQKRSASVAFPTEIRTFTLTFDHNFTDYEL</sequence>
<dbReference type="EMBL" id="ACBW01000052">
    <property type="protein sequence ID" value="EEF75267.1"/>
    <property type="molecule type" value="Genomic_DNA"/>
</dbReference>
<dbReference type="Proteomes" id="UP000014073">
    <property type="component" value="Unassembled WGS sequence"/>
</dbReference>